<evidence type="ECO:0000256" key="2">
    <source>
        <dbReference type="ARBA" id="ARBA00022884"/>
    </source>
</evidence>
<dbReference type="CDD" id="cd00165">
    <property type="entry name" value="S4"/>
    <property type="match status" value="1"/>
</dbReference>
<proteinExistence type="inferred from homology"/>
<dbReference type="PANTHER" id="PTHR47683">
    <property type="entry name" value="PSEUDOURIDINE SYNTHASE FAMILY PROTEIN-RELATED"/>
    <property type="match status" value="1"/>
</dbReference>
<evidence type="ECO:0000313" key="8">
    <source>
        <dbReference type="EMBL" id="SEV87851.1"/>
    </source>
</evidence>
<dbReference type="OrthoDB" id="9807213at2"/>
<dbReference type="SUPFAM" id="SSF55120">
    <property type="entry name" value="Pseudouridine synthase"/>
    <property type="match status" value="1"/>
</dbReference>
<dbReference type="Proteomes" id="UP000763505">
    <property type="component" value="Unassembled WGS sequence"/>
</dbReference>
<dbReference type="InterPro" id="IPR002942">
    <property type="entry name" value="S4_RNA-bd"/>
</dbReference>
<evidence type="ECO:0000259" key="6">
    <source>
        <dbReference type="SMART" id="SM00363"/>
    </source>
</evidence>
<reference evidence="7" key="3">
    <citation type="submission" date="2021-09" db="EMBL/GenBank/DDBJ databases">
        <authorList>
            <person name="Gilroy R."/>
        </authorList>
    </citation>
    <scope>NUCLEOTIDE SEQUENCE</scope>
    <source>
        <strain evidence="7">6019</strain>
    </source>
</reference>
<reference evidence="8 9" key="1">
    <citation type="submission" date="2016-10" db="EMBL/GenBank/DDBJ databases">
        <authorList>
            <person name="Varghese N."/>
            <person name="Submissions S."/>
        </authorList>
    </citation>
    <scope>NUCLEOTIDE SEQUENCE [LARGE SCALE GENOMIC DNA]</scope>
    <source>
        <strain evidence="8 9">IBRC-M10081</strain>
    </source>
</reference>
<dbReference type="EC" id="5.4.99.-" evidence="5"/>
<dbReference type="InterPro" id="IPR006145">
    <property type="entry name" value="PsdUridine_synth_RsuA/RluA"/>
</dbReference>
<evidence type="ECO:0000256" key="5">
    <source>
        <dbReference type="RuleBase" id="RU003887"/>
    </source>
</evidence>
<dbReference type="RefSeq" id="WP_091473881.1">
    <property type="nucleotide sequence ID" value="NZ_FOIT01000001.1"/>
</dbReference>
<dbReference type="Pfam" id="PF01479">
    <property type="entry name" value="S4"/>
    <property type="match status" value="1"/>
</dbReference>
<protein>
    <recommendedName>
        <fullName evidence="5">Pseudouridine synthase</fullName>
        <ecNumber evidence="5">5.4.99.-</ecNumber>
    </recommendedName>
</protein>
<dbReference type="GO" id="GO:0000455">
    <property type="term" value="P:enzyme-directed rRNA pseudouridine synthesis"/>
    <property type="evidence" value="ECO:0007669"/>
    <property type="project" value="UniProtKB-ARBA"/>
</dbReference>
<dbReference type="InterPro" id="IPR042092">
    <property type="entry name" value="PsdUridine_s_RsuA/RluB/E/F_cat"/>
</dbReference>
<dbReference type="SMART" id="SM00363">
    <property type="entry name" value="S4"/>
    <property type="match status" value="1"/>
</dbReference>
<dbReference type="SUPFAM" id="SSF55174">
    <property type="entry name" value="Alpha-L RNA-binding motif"/>
    <property type="match status" value="1"/>
</dbReference>
<feature type="domain" description="RNA-binding S4" evidence="6">
    <location>
        <begin position="1"/>
        <end position="62"/>
    </location>
</feature>
<dbReference type="Pfam" id="PF00849">
    <property type="entry name" value="PseudoU_synth_2"/>
    <property type="match status" value="1"/>
</dbReference>
<keyword evidence="2 4" id="KW-0694">RNA-binding</keyword>
<dbReference type="InterPro" id="IPR036986">
    <property type="entry name" value="S4_RNA-bd_sf"/>
</dbReference>
<dbReference type="PANTHER" id="PTHR47683:SF4">
    <property type="entry name" value="PSEUDOURIDINE SYNTHASE"/>
    <property type="match status" value="1"/>
</dbReference>
<keyword evidence="9" id="KW-1185">Reference proteome</keyword>
<evidence type="ECO:0000256" key="3">
    <source>
        <dbReference type="ARBA" id="ARBA00023235"/>
    </source>
</evidence>
<gene>
    <name evidence="7" type="ORF">K8V35_06535</name>
    <name evidence="8" type="ORF">SAMN05192557_0679</name>
</gene>
<evidence type="ECO:0000313" key="9">
    <source>
        <dbReference type="Proteomes" id="UP000243605"/>
    </source>
</evidence>
<dbReference type="Gene3D" id="3.10.290.10">
    <property type="entry name" value="RNA-binding S4 domain"/>
    <property type="match status" value="1"/>
</dbReference>
<sequence>MRLDKFLSNAGMGSRKDVTKIIKEKRVTINEQIETVGKTYVSDDDIIKLDDRVVSLEKHVYIMLNKPKRVITATKDDKHQTVMDLIQHPQKEMLFPLGRLDRNTTGLLIITNDGQLGHQLLSPKKKVDKTYVVTLKKAITDEAIKQLETGVELSDFTTQPASVKVLRDDCIELTITEGKFHQVKRMMHAVENQVEELHRKSFGRLVLDPNLNFSESRKLTDDEIKLLFSHV</sequence>
<dbReference type="Gene3D" id="3.30.70.1560">
    <property type="entry name" value="Alpha-L RNA-binding motif"/>
    <property type="match status" value="1"/>
</dbReference>
<evidence type="ECO:0000313" key="7">
    <source>
        <dbReference type="EMBL" id="HJE19992.1"/>
    </source>
</evidence>
<name>A0A662Z1Q5_9STAP</name>
<dbReference type="InterPro" id="IPR020094">
    <property type="entry name" value="TruA/RsuA/RluB/E/F_N"/>
</dbReference>
<dbReference type="GO" id="GO:0005829">
    <property type="term" value="C:cytosol"/>
    <property type="evidence" value="ECO:0007669"/>
    <property type="project" value="UniProtKB-ARBA"/>
</dbReference>
<dbReference type="EMBL" id="FOIT01000001">
    <property type="protein sequence ID" value="SEV87851.1"/>
    <property type="molecule type" value="Genomic_DNA"/>
</dbReference>
<dbReference type="GO" id="GO:0003723">
    <property type="term" value="F:RNA binding"/>
    <property type="evidence" value="ECO:0007669"/>
    <property type="project" value="UniProtKB-KW"/>
</dbReference>
<dbReference type="GO" id="GO:0120159">
    <property type="term" value="F:rRNA pseudouridine synthase activity"/>
    <property type="evidence" value="ECO:0007669"/>
    <property type="project" value="UniProtKB-ARBA"/>
</dbReference>
<dbReference type="CDD" id="cd02553">
    <property type="entry name" value="PseudoU_synth_RsuA"/>
    <property type="match status" value="1"/>
</dbReference>
<comment type="similarity">
    <text evidence="1 5">Belongs to the pseudouridine synthase RsuA family.</text>
</comment>
<dbReference type="InterPro" id="IPR018496">
    <property type="entry name" value="PsdUridine_synth_RsuA/RluB_CS"/>
</dbReference>
<dbReference type="PROSITE" id="PS01149">
    <property type="entry name" value="PSI_RSU"/>
    <property type="match status" value="1"/>
</dbReference>
<dbReference type="Proteomes" id="UP000243605">
    <property type="component" value="Unassembled WGS sequence"/>
</dbReference>
<dbReference type="InterPro" id="IPR020103">
    <property type="entry name" value="PsdUridine_synth_cat_dom_sf"/>
</dbReference>
<keyword evidence="3 5" id="KW-0413">Isomerase</keyword>
<organism evidence="8 9">
    <name type="scientific">Aliicoccus persicus</name>
    <dbReference type="NCBI Taxonomy" id="930138"/>
    <lineage>
        <taxon>Bacteria</taxon>
        <taxon>Bacillati</taxon>
        <taxon>Bacillota</taxon>
        <taxon>Bacilli</taxon>
        <taxon>Bacillales</taxon>
        <taxon>Staphylococcaceae</taxon>
        <taxon>Aliicoccus</taxon>
    </lineage>
</organism>
<dbReference type="InterPro" id="IPR000748">
    <property type="entry name" value="PsdUridine_synth_RsuA/RluB/E/F"/>
</dbReference>
<dbReference type="FunFam" id="3.30.70.1560:FF:000001">
    <property type="entry name" value="Pseudouridine synthase"/>
    <property type="match status" value="1"/>
</dbReference>
<dbReference type="EMBL" id="DYYI01000071">
    <property type="protein sequence ID" value="HJE19992.1"/>
    <property type="molecule type" value="Genomic_DNA"/>
</dbReference>
<dbReference type="AlphaFoldDB" id="A0A662Z1Q5"/>
<dbReference type="NCBIfam" id="TIGR00093">
    <property type="entry name" value="pseudouridine synthase"/>
    <property type="match status" value="1"/>
</dbReference>
<evidence type="ECO:0000256" key="1">
    <source>
        <dbReference type="ARBA" id="ARBA00008348"/>
    </source>
</evidence>
<dbReference type="PROSITE" id="PS50889">
    <property type="entry name" value="S4"/>
    <property type="match status" value="1"/>
</dbReference>
<reference evidence="7" key="2">
    <citation type="journal article" date="2021" name="PeerJ">
        <title>Extensive microbial diversity within the chicken gut microbiome revealed by metagenomics and culture.</title>
        <authorList>
            <person name="Gilroy R."/>
            <person name="Ravi A."/>
            <person name="Getino M."/>
            <person name="Pursley I."/>
            <person name="Horton D.L."/>
            <person name="Alikhan N.F."/>
            <person name="Baker D."/>
            <person name="Gharbi K."/>
            <person name="Hall N."/>
            <person name="Watson M."/>
            <person name="Adriaenssens E.M."/>
            <person name="Foster-Nyarko E."/>
            <person name="Jarju S."/>
            <person name="Secka A."/>
            <person name="Antonio M."/>
            <person name="Oren A."/>
            <person name="Chaudhuri R.R."/>
            <person name="La Ragione R."/>
            <person name="Hildebrand F."/>
            <person name="Pallen M.J."/>
        </authorList>
    </citation>
    <scope>NUCLEOTIDE SEQUENCE</scope>
    <source>
        <strain evidence="7">6019</strain>
    </source>
</reference>
<evidence type="ECO:0000256" key="4">
    <source>
        <dbReference type="PROSITE-ProRule" id="PRU00182"/>
    </source>
</evidence>
<dbReference type="Gene3D" id="3.30.70.580">
    <property type="entry name" value="Pseudouridine synthase I, catalytic domain, N-terminal subdomain"/>
    <property type="match status" value="1"/>
</dbReference>
<accession>A0A662Z1Q5</accession>
<dbReference type="InterPro" id="IPR050343">
    <property type="entry name" value="RsuA_PseudoU_synthase"/>
</dbReference>